<dbReference type="GO" id="GO:0009381">
    <property type="term" value="F:excinuclease ABC activity"/>
    <property type="evidence" value="ECO:0007669"/>
    <property type="project" value="InterPro"/>
</dbReference>
<dbReference type="InterPro" id="IPR050066">
    <property type="entry name" value="UvrABC_protein_C"/>
</dbReference>
<dbReference type="Gene3D" id="3.30.420.340">
    <property type="entry name" value="UvrC, RNAse H endonuclease domain"/>
    <property type="match status" value="1"/>
</dbReference>
<feature type="domain" description="UVR" evidence="7">
    <location>
        <begin position="207"/>
        <end position="242"/>
    </location>
</feature>
<dbReference type="InterPro" id="IPR001943">
    <property type="entry name" value="UVR_dom"/>
</dbReference>
<sequence>MKIDTTSIPNSPGVYFFKGRNGQVLYIGKASNLKNRLNSYKKNDSPRIEKMVELAEKIKWQETDSEIEALILESQLIKKQRPKFNIMLRDDKQYFYIGFSNEEFPQIYITHQPQNPKFKNKKLFDFLGPFTDGTALKISLRLLRKIFPYCNCKQKHNNYCLNYHIGNCLGICCIKNPESKIKDLDFRKKEYIKNIKAIRDVLSGKKDSVIKKFKKEVQELSKNEKFEEAEILQNKVHKLEKVFENSQIVLNSKYLSGTRINQNHKKVLNEAKKSLGLSSTPFRIEGYDIANIQGEYAVGAMIVFKNGRPDKTQYKKFKIKKVSGANDIAMLKEILERRFKHNDWAYPELIIVDGGKAQFQIAKTIISNSQFFISNKVQDAENKIFKPTIIALTKNKKHKGIKIYINEQKNSTHLTKLPPAVKNLILTVNAEAHRFAINYYRKLHRKSMSNL</sequence>
<dbReference type="Gene3D" id="3.40.1440.10">
    <property type="entry name" value="GIY-YIG endonuclease"/>
    <property type="match status" value="1"/>
</dbReference>
<dbReference type="InterPro" id="IPR035901">
    <property type="entry name" value="GIY-YIG_endonuc_sf"/>
</dbReference>
<accession>A0A2J0Q8B3</accession>
<dbReference type="InterPro" id="IPR047296">
    <property type="entry name" value="GIY-YIG_UvrC_Cho"/>
</dbReference>
<evidence type="ECO:0000256" key="1">
    <source>
        <dbReference type="ARBA" id="ARBA00022490"/>
    </source>
</evidence>
<evidence type="ECO:0000256" key="5">
    <source>
        <dbReference type="ARBA" id="ARBA00023204"/>
    </source>
</evidence>
<proteinExistence type="predicted"/>
<dbReference type="FunFam" id="3.40.1440.10:FF:000001">
    <property type="entry name" value="UvrABC system protein C"/>
    <property type="match status" value="1"/>
</dbReference>
<evidence type="ECO:0000259" key="7">
    <source>
        <dbReference type="PROSITE" id="PS50151"/>
    </source>
</evidence>
<keyword evidence="2" id="KW-0227">DNA damage</keyword>
<keyword evidence="3" id="KW-0228">DNA excision</keyword>
<dbReference type="SUPFAM" id="SSF46600">
    <property type="entry name" value="C-terminal UvrC-binding domain of UvrB"/>
    <property type="match status" value="1"/>
</dbReference>
<evidence type="ECO:0000256" key="2">
    <source>
        <dbReference type="ARBA" id="ARBA00022763"/>
    </source>
</evidence>
<gene>
    <name evidence="10" type="ORF">COV29_00490</name>
</gene>
<evidence type="ECO:0000313" key="11">
    <source>
        <dbReference type="Proteomes" id="UP000228496"/>
    </source>
</evidence>
<dbReference type="GO" id="GO:0006289">
    <property type="term" value="P:nucleotide-excision repair"/>
    <property type="evidence" value="ECO:0007669"/>
    <property type="project" value="InterPro"/>
</dbReference>
<feature type="domain" description="GIY-YIG" evidence="8">
    <location>
        <begin position="10"/>
        <end position="86"/>
    </location>
</feature>
<evidence type="ECO:0000256" key="6">
    <source>
        <dbReference type="SAM" id="Coils"/>
    </source>
</evidence>
<dbReference type="Pfam" id="PF08459">
    <property type="entry name" value="UvrC_RNaseH_dom"/>
    <property type="match status" value="1"/>
</dbReference>
<dbReference type="SUPFAM" id="SSF82771">
    <property type="entry name" value="GIY-YIG endonuclease"/>
    <property type="match status" value="1"/>
</dbReference>
<evidence type="ECO:0000313" key="10">
    <source>
        <dbReference type="EMBL" id="PJE51452.1"/>
    </source>
</evidence>
<evidence type="ECO:0000256" key="4">
    <source>
        <dbReference type="ARBA" id="ARBA00022881"/>
    </source>
</evidence>
<dbReference type="AlphaFoldDB" id="A0A2J0Q8B3"/>
<keyword evidence="5" id="KW-0234">DNA repair</keyword>
<dbReference type="SMART" id="SM00465">
    <property type="entry name" value="GIYc"/>
    <property type="match status" value="1"/>
</dbReference>
<dbReference type="PROSITE" id="PS50164">
    <property type="entry name" value="GIY_YIG"/>
    <property type="match status" value="1"/>
</dbReference>
<comment type="caution">
    <text evidence="10">The sequence shown here is derived from an EMBL/GenBank/DDBJ whole genome shotgun (WGS) entry which is preliminary data.</text>
</comment>
<dbReference type="CDD" id="cd10434">
    <property type="entry name" value="GIY-YIG_UvrC_Cho"/>
    <property type="match status" value="1"/>
</dbReference>
<evidence type="ECO:0000259" key="8">
    <source>
        <dbReference type="PROSITE" id="PS50164"/>
    </source>
</evidence>
<dbReference type="InterPro" id="IPR000305">
    <property type="entry name" value="GIY-YIG_endonuc"/>
</dbReference>
<evidence type="ECO:0000256" key="3">
    <source>
        <dbReference type="ARBA" id="ARBA00022769"/>
    </source>
</evidence>
<dbReference type="InterPro" id="IPR036876">
    <property type="entry name" value="UVR_dom_sf"/>
</dbReference>
<dbReference type="GO" id="GO:0009380">
    <property type="term" value="C:excinuclease repair complex"/>
    <property type="evidence" value="ECO:0007669"/>
    <property type="project" value="TreeGrafter"/>
</dbReference>
<keyword evidence="1" id="KW-0963">Cytoplasm</keyword>
<keyword evidence="6" id="KW-0175">Coiled coil</keyword>
<keyword evidence="4" id="KW-0267">Excision nuclease</keyword>
<dbReference type="Proteomes" id="UP000228496">
    <property type="component" value="Unassembled WGS sequence"/>
</dbReference>
<protein>
    <recommendedName>
        <fullName evidence="12">Excinuclease ABC subunit C</fullName>
    </recommendedName>
</protein>
<dbReference type="EMBL" id="PCXQ01000002">
    <property type="protein sequence ID" value="PJE51452.1"/>
    <property type="molecule type" value="Genomic_DNA"/>
</dbReference>
<evidence type="ECO:0008006" key="12">
    <source>
        <dbReference type="Google" id="ProtNLM"/>
    </source>
</evidence>
<dbReference type="PROSITE" id="PS50151">
    <property type="entry name" value="UVR"/>
    <property type="match status" value="1"/>
</dbReference>
<evidence type="ECO:0000259" key="9">
    <source>
        <dbReference type="PROSITE" id="PS50165"/>
    </source>
</evidence>
<dbReference type="PANTHER" id="PTHR30562:SF1">
    <property type="entry name" value="UVRABC SYSTEM PROTEIN C"/>
    <property type="match status" value="1"/>
</dbReference>
<dbReference type="Pfam" id="PF01541">
    <property type="entry name" value="GIY-YIG"/>
    <property type="match status" value="1"/>
</dbReference>
<reference evidence="10 11" key="1">
    <citation type="submission" date="2017-09" db="EMBL/GenBank/DDBJ databases">
        <title>Depth-based differentiation of microbial function through sediment-hosted aquifers and enrichment of novel symbionts in the deep terrestrial subsurface.</title>
        <authorList>
            <person name="Probst A.J."/>
            <person name="Ladd B."/>
            <person name="Jarett J.K."/>
            <person name="Geller-Mcgrath D.E."/>
            <person name="Sieber C.M."/>
            <person name="Emerson J.B."/>
            <person name="Anantharaman K."/>
            <person name="Thomas B.C."/>
            <person name="Malmstrom R."/>
            <person name="Stieglmeier M."/>
            <person name="Klingl A."/>
            <person name="Woyke T."/>
            <person name="Ryan C.M."/>
            <person name="Banfield J.F."/>
        </authorList>
    </citation>
    <scope>NUCLEOTIDE SEQUENCE [LARGE SCALE GENOMIC DNA]</scope>
    <source>
        <strain evidence="10">CG10_big_fil_rev_8_21_14_0_10_36_16</strain>
    </source>
</reference>
<organism evidence="10 11">
    <name type="scientific">Candidatus Yanofskybacteria bacterium CG10_big_fil_rev_8_21_14_0_10_36_16</name>
    <dbReference type="NCBI Taxonomy" id="1975096"/>
    <lineage>
        <taxon>Bacteria</taxon>
        <taxon>Candidatus Yanofskyibacteriota</taxon>
    </lineage>
</organism>
<name>A0A2J0Q8B3_9BACT</name>
<dbReference type="PROSITE" id="PS50165">
    <property type="entry name" value="UVRC"/>
    <property type="match status" value="1"/>
</dbReference>
<dbReference type="PANTHER" id="PTHR30562">
    <property type="entry name" value="UVRC/OXIDOREDUCTASE"/>
    <property type="match status" value="1"/>
</dbReference>
<dbReference type="InterPro" id="IPR038476">
    <property type="entry name" value="UvrC_RNase_H_dom_sf"/>
</dbReference>
<feature type="domain" description="UvrC family homology region profile" evidence="9">
    <location>
        <begin position="234"/>
        <end position="366"/>
    </location>
</feature>
<feature type="coiled-coil region" evidence="6">
    <location>
        <begin position="210"/>
        <end position="242"/>
    </location>
</feature>
<dbReference type="InterPro" id="IPR001162">
    <property type="entry name" value="UvrC_RNase_H_dom"/>
</dbReference>